<dbReference type="InterPro" id="IPR003173">
    <property type="entry name" value="PC4_C"/>
</dbReference>
<evidence type="ECO:0000259" key="2">
    <source>
        <dbReference type="Pfam" id="PF02229"/>
    </source>
</evidence>
<dbReference type="Pfam" id="PF02229">
    <property type="entry name" value="PC4"/>
    <property type="match status" value="1"/>
</dbReference>
<dbReference type="AlphaFoldDB" id="A0A4Y2UNH6"/>
<feature type="domain" description="Transcriptional coactivator p15 (PC4) C-terminal" evidence="2">
    <location>
        <begin position="51"/>
        <end position="94"/>
    </location>
</feature>
<dbReference type="GO" id="GO:0006355">
    <property type="term" value="P:regulation of DNA-templated transcription"/>
    <property type="evidence" value="ECO:0007669"/>
    <property type="project" value="InterPro"/>
</dbReference>
<proteinExistence type="predicted"/>
<dbReference type="EMBL" id="BGPR01038555">
    <property type="protein sequence ID" value="GBO14418.1"/>
    <property type="molecule type" value="Genomic_DNA"/>
</dbReference>
<feature type="region of interest" description="Disordered" evidence="1">
    <location>
        <begin position="1"/>
        <end position="23"/>
    </location>
</feature>
<comment type="caution">
    <text evidence="3">The sequence shown here is derived from an EMBL/GenBank/DDBJ whole genome shotgun (WGS) entry which is preliminary data.</text>
</comment>
<dbReference type="Proteomes" id="UP000499080">
    <property type="component" value="Unassembled WGS sequence"/>
</dbReference>
<dbReference type="SUPFAM" id="SSF54447">
    <property type="entry name" value="ssDNA-binding transcriptional regulator domain"/>
    <property type="match status" value="1"/>
</dbReference>
<evidence type="ECO:0000256" key="1">
    <source>
        <dbReference type="SAM" id="MobiDB-lite"/>
    </source>
</evidence>
<dbReference type="Gene3D" id="2.30.31.10">
    <property type="entry name" value="Transcriptional Coactivator Pc4, Chain A"/>
    <property type="match status" value="1"/>
</dbReference>
<keyword evidence="4" id="KW-1185">Reference proteome</keyword>
<gene>
    <name evidence="3" type="ORF">AVEN_176717_1</name>
</gene>
<dbReference type="GO" id="GO:0003677">
    <property type="term" value="F:DNA binding"/>
    <property type="evidence" value="ECO:0007669"/>
    <property type="project" value="InterPro"/>
</dbReference>
<dbReference type="InterPro" id="IPR009044">
    <property type="entry name" value="ssDNA-bd_transcriptional_reg"/>
</dbReference>
<reference evidence="3 4" key="1">
    <citation type="journal article" date="2019" name="Sci. Rep.">
        <title>Orb-weaving spider Araneus ventricosus genome elucidates the spidroin gene catalogue.</title>
        <authorList>
            <person name="Kono N."/>
            <person name="Nakamura H."/>
            <person name="Ohtoshi R."/>
            <person name="Moran D.A.P."/>
            <person name="Shinohara A."/>
            <person name="Yoshida Y."/>
            <person name="Fujiwara M."/>
            <person name="Mori M."/>
            <person name="Tomita M."/>
            <person name="Arakawa K."/>
        </authorList>
    </citation>
    <scope>NUCLEOTIDE SEQUENCE [LARGE SCALE GENOMIC DNA]</scope>
</reference>
<sequence length="199" mass="22927">MSFAKVSGNSKRKSEKHGQAAKKLCSNERMEHEISLSSLPKNMVHLDYGLFVAVNTFQKETRVHIRVHSSDDNGFFHPTKEGVSLKPEVWSSVLSSLRTFPALTEPDAVTVVKKDVCIFNQTGNSQMFVSLQRLFQRKDNSFHLVPERVILRGVQIERLWDSYNRIFTCVKSSLLAYTLKERVNFEIRKYPVDENSSRF</sequence>
<protein>
    <recommendedName>
        <fullName evidence="2">Transcriptional coactivator p15 (PC4) C-terminal domain-containing protein</fullName>
    </recommendedName>
</protein>
<accession>A0A4Y2UNH6</accession>
<organism evidence="3 4">
    <name type="scientific">Araneus ventricosus</name>
    <name type="common">Orbweaver spider</name>
    <name type="synonym">Epeira ventricosa</name>
    <dbReference type="NCBI Taxonomy" id="182803"/>
    <lineage>
        <taxon>Eukaryota</taxon>
        <taxon>Metazoa</taxon>
        <taxon>Ecdysozoa</taxon>
        <taxon>Arthropoda</taxon>
        <taxon>Chelicerata</taxon>
        <taxon>Arachnida</taxon>
        <taxon>Araneae</taxon>
        <taxon>Araneomorphae</taxon>
        <taxon>Entelegynae</taxon>
        <taxon>Araneoidea</taxon>
        <taxon>Araneidae</taxon>
        <taxon>Araneus</taxon>
    </lineage>
</organism>
<evidence type="ECO:0000313" key="4">
    <source>
        <dbReference type="Proteomes" id="UP000499080"/>
    </source>
</evidence>
<name>A0A4Y2UNH6_ARAVE</name>
<evidence type="ECO:0000313" key="3">
    <source>
        <dbReference type="EMBL" id="GBO14418.1"/>
    </source>
</evidence>
<dbReference type="OrthoDB" id="6411667at2759"/>